<dbReference type="AlphaFoldDB" id="A0A426DR30"/>
<keyword evidence="10" id="KW-1185">Reference proteome</keyword>
<comment type="caution">
    <text evidence="9">The sequence shown here is derived from an EMBL/GenBank/DDBJ whole genome shotgun (WGS) entry which is preliminary data.</text>
</comment>
<dbReference type="PANTHER" id="PTHR30506:SF3">
    <property type="entry name" value="UPF0126 INNER MEMBRANE PROTEIN YADS-RELATED"/>
    <property type="match status" value="1"/>
</dbReference>
<keyword evidence="4 7" id="KW-0812">Transmembrane</keyword>
<evidence type="ECO:0000256" key="6">
    <source>
        <dbReference type="ARBA" id="ARBA00023136"/>
    </source>
</evidence>
<keyword evidence="6 7" id="KW-0472">Membrane</keyword>
<feature type="transmembrane region" description="Helical" evidence="7">
    <location>
        <begin position="87"/>
        <end position="108"/>
    </location>
</feature>
<evidence type="ECO:0000256" key="1">
    <source>
        <dbReference type="ARBA" id="ARBA00004651"/>
    </source>
</evidence>
<evidence type="ECO:0000256" key="4">
    <source>
        <dbReference type="ARBA" id="ARBA00022692"/>
    </source>
</evidence>
<dbReference type="GO" id="GO:0005886">
    <property type="term" value="C:plasma membrane"/>
    <property type="evidence" value="ECO:0007669"/>
    <property type="project" value="UniProtKB-SubCell"/>
</dbReference>
<evidence type="ECO:0000256" key="5">
    <source>
        <dbReference type="ARBA" id="ARBA00022989"/>
    </source>
</evidence>
<reference evidence="9" key="1">
    <citation type="submission" date="2018-10" db="EMBL/GenBank/DDBJ databases">
        <title>Schaedlerella arabinophila gen. nov. sp. nov., isolated from the mouse intestinal tract and comparative analysis with the genome of the closely related altered Schaedler flora strain ASF502.</title>
        <authorList>
            <person name="Miyake S."/>
            <person name="Soh M."/>
            <person name="Seedorf H."/>
        </authorList>
    </citation>
    <scope>NUCLEOTIDE SEQUENCE [LARGE SCALE GENOMIC DNA]</scope>
    <source>
        <strain evidence="9">DSM 106076</strain>
    </source>
</reference>
<feature type="transmembrane region" description="Helical" evidence="7">
    <location>
        <begin position="120"/>
        <end position="137"/>
    </location>
</feature>
<comment type="subcellular location">
    <subcellularLocation>
        <location evidence="1">Cell membrane</location>
        <topology evidence="1">Multi-pass membrane protein</topology>
    </subcellularLocation>
</comment>
<evidence type="ECO:0000313" key="10">
    <source>
        <dbReference type="Proteomes" id="UP000274920"/>
    </source>
</evidence>
<gene>
    <name evidence="9" type="ORF">EBB54_04190</name>
</gene>
<dbReference type="Pfam" id="PF03458">
    <property type="entry name" value="Gly_transporter"/>
    <property type="match status" value="2"/>
</dbReference>
<evidence type="ECO:0000256" key="7">
    <source>
        <dbReference type="SAM" id="Phobius"/>
    </source>
</evidence>
<evidence type="ECO:0000256" key="3">
    <source>
        <dbReference type="ARBA" id="ARBA00022475"/>
    </source>
</evidence>
<accession>A0A426DR30</accession>
<feature type="domain" description="Glycine transporter" evidence="8">
    <location>
        <begin position="2"/>
        <end position="72"/>
    </location>
</feature>
<feature type="transmembrane region" description="Helical" evidence="7">
    <location>
        <begin position="149"/>
        <end position="169"/>
    </location>
</feature>
<keyword evidence="3" id="KW-1003">Cell membrane</keyword>
<proteinExistence type="inferred from homology"/>
<dbReference type="Proteomes" id="UP000274920">
    <property type="component" value="Unassembled WGS sequence"/>
</dbReference>
<dbReference type="EMBL" id="RHJS01000002">
    <property type="protein sequence ID" value="RRK35183.1"/>
    <property type="molecule type" value="Genomic_DNA"/>
</dbReference>
<name>A0A426DR30_9FIRM</name>
<feature type="transmembrane region" description="Helical" evidence="7">
    <location>
        <begin position="175"/>
        <end position="197"/>
    </location>
</feature>
<protein>
    <submittedName>
        <fullName evidence="9">Trimeric intracellular cation channel family protein</fullName>
    </submittedName>
</protein>
<dbReference type="InterPro" id="IPR005115">
    <property type="entry name" value="Gly_transporter"/>
</dbReference>
<organism evidence="9 10">
    <name type="scientific">Schaedlerella arabinosiphila</name>
    <dbReference type="NCBI Taxonomy" id="2044587"/>
    <lineage>
        <taxon>Bacteria</taxon>
        <taxon>Bacillati</taxon>
        <taxon>Bacillota</taxon>
        <taxon>Clostridia</taxon>
        <taxon>Lachnospirales</taxon>
        <taxon>Lachnospiraceae</taxon>
        <taxon>Schaedlerella</taxon>
    </lineage>
</organism>
<feature type="domain" description="Glycine transporter" evidence="8">
    <location>
        <begin position="94"/>
        <end position="169"/>
    </location>
</feature>
<evidence type="ECO:0000256" key="2">
    <source>
        <dbReference type="ARBA" id="ARBA00008193"/>
    </source>
</evidence>
<evidence type="ECO:0000259" key="8">
    <source>
        <dbReference type="Pfam" id="PF03458"/>
    </source>
</evidence>
<dbReference type="PANTHER" id="PTHR30506">
    <property type="entry name" value="INNER MEMBRANE PROTEIN"/>
    <property type="match status" value="1"/>
</dbReference>
<feature type="transmembrane region" description="Helical" evidence="7">
    <location>
        <begin position="53"/>
        <end position="75"/>
    </location>
</feature>
<keyword evidence="5 7" id="KW-1133">Transmembrane helix</keyword>
<sequence>MELAGTIAFAASGAMVGINCGMDIFGVCVLGVVTAVGGGMTRDMILGNVPGALIRPVYVLVAVFTALAVFLVLYFKRNVLRGKPGELYDRAMLVMDSVGLGIFTVVGVTTGISSGYLENTFLLTFLGTLTGVGGGLLRDIMAGMPPYIFVKHIYACASVAGALCCVWIYRGFGQIPAMVVSSALVVLIRFLAAHYHWNLPRMKREG</sequence>
<comment type="similarity">
    <text evidence="2">Belongs to the UPF0126 family.</text>
</comment>
<dbReference type="OrthoDB" id="9791874at2"/>
<feature type="transmembrane region" description="Helical" evidence="7">
    <location>
        <begin position="7"/>
        <end position="33"/>
    </location>
</feature>
<evidence type="ECO:0000313" key="9">
    <source>
        <dbReference type="EMBL" id="RRK35183.1"/>
    </source>
</evidence>